<evidence type="ECO:0000256" key="1">
    <source>
        <dbReference type="ARBA" id="ARBA00004167"/>
    </source>
</evidence>
<proteinExistence type="predicted"/>
<dbReference type="PROSITE" id="PS51212">
    <property type="entry name" value="WSC"/>
    <property type="match status" value="1"/>
</dbReference>
<organism evidence="8 9">
    <name type="scientific">Rotaria sordida</name>
    <dbReference type="NCBI Taxonomy" id="392033"/>
    <lineage>
        <taxon>Eukaryota</taxon>
        <taxon>Metazoa</taxon>
        <taxon>Spiralia</taxon>
        <taxon>Gnathifera</taxon>
        <taxon>Rotifera</taxon>
        <taxon>Eurotatoria</taxon>
        <taxon>Bdelloidea</taxon>
        <taxon>Philodinida</taxon>
        <taxon>Philodinidae</taxon>
        <taxon>Rotaria</taxon>
    </lineage>
</organism>
<dbReference type="AlphaFoldDB" id="A0A815PPV2"/>
<protein>
    <recommendedName>
        <fullName evidence="7">WSC domain-containing protein</fullName>
    </recommendedName>
</protein>
<evidence type="ECO:0000259" key="7">
    <source>
        <dbReference type="PROSITE" id="PS51212"/>
    </source>
</evidence>
<dbReference type="EMBL" id="CAJNOU010004712">
    <property type="protein sequence ID" value="CAF1452201.1"/>
    <property type="molecule type" value="Genomic_DNA"/>
</dbReference>
<evidence type="ECO:0000256" key="3">
    <source>
        <dbReference type="ARBA" id="ARBA00022729"/>
    </source>
</evidence>
<comment type="caution">
    <text evidence="8">The sequence shown here is derived from an EMBL/GenBank/DDBJ whole genome shotgun (WGS) entry which is preliminary data.</text>
</comment>
<keyword evidence="6" id="KW-0325">Glycoprotein</keyword>
<keyword evidence="3" id="KW-0732">Signal</keyword>
<evidence type="ECO:0000256" key="2">
    <source>
        <dbReference type="ARBA" id="ARBA00022692"/>
    </source>
</evidence>
<comment type="subcellular location">
    <subcellularLocation>
        <location evidence="1">Membrane</location>
        <topology evidence="1">Single-pass membrane protein</topology>
    </subcellularLocation>
</comment>
<dbReference type="GO" id="GO:0005886">
    <property type="term" value="C:plasma membrane"/>
    <property type="evidence" value="ECO:0007669"/>
    <property type="project" value="TreeGrafter"/>
</dbReference>
<evidence type="ECO:0000256" key="5">
    <source>
        <dbReference type="ARBA" id="ARBA00023136"/>
    </source>
</evidence>
<accession>A0A815PPV2</accession>
<evidence type="ECO:0000313" key="8">
    <source>
        <dbReference type="EMBL" id="CAF1452201.1"/>
    </source>
</evidence>
<evidence type="ECO:0000256" key="6">
    <source>
        <dbReference type="ARBA" id="ARBA00023180"/>
    </source>
</evidence>
<evidence type="ECO:0000256" key="4">
    <source>
        <dbReference type="ARBA" id="ARBA00022989"/>
    </source>
</evidence>
<dbReference type="SUPFAM" id="SSF56436">
    <property type="entry name" value="C-type lectin-like"/>
    <property type="match status" value="1"/>
</dbReference>
<dbReference type="InterPro" id="IPR016186">
    <property type="entry name" value="C-type_lectin-like/link_sf"/>
</dbReference>
<gene>
    <name evidence="8" type="ORF">SEV965_LOCUS33742</name>
</gene>
<keyword evidence="2" id="KW-0812">Transmembrane</keyword>
<dbReference type="InterPro" id="IPR016187">
    <property type="entry name" value="CTDL_fold"/>
</dbReference>
<keyword evidence="4" id="KW-1133">Transmembrane helix</keyword>
<reference evidence="8" key="1">
    <citation type="submission" date="2021-02" db="EMBL/GenBank/DDBJ databases">
        <authorList>
            <person name="Nowell W R."/>
        </authorList>
    </citation>
    <scope>NUCLEOTIDE SEQUENCE</scope>
</reference>
<name>A0A815PPV2_9BILA</name>
<dbReference type="InterPro" id="IPR051836">
    <property type="entry name" value="Kremen_rcpt"/>
</dbReference>
<feature type="domain" description="WSC" evidence="7">
    <location>
        <begin position="624"/>
        <end position="721"/>
    </location>
</feature>
<sequence>MAQKLNPDSDRAGYLTILSNNSCDRYCDNTLDDSKVEHKFQCGSLKDPRIWAIYDLNATCPIGSIYIKELKKCMSTYKGISNICPSPSMNYIYNGNLTWNIFLKIIRKLNLTKSIVSIDFDDYFTIDSSWMCSITTINTINSNLSNRNFSTYYVLDNGCLRVRSYSLSSHILSNRLCITNPINENSLSYGTRFYSYYTLDSNRILPACPPQWLDINGHCYRISDDRKTIQEARNSCITLPKDDKYSFHLHIISVVDDYANKNDDMKETIGKYKNHLIDIFKGEIAQYTLPWQARLGFFLLDTNASNTGIKFESFQSISLYMKDAPSLVSNVDVNLSSINEFQTINPNDDNSLSIKDDSCLLWTRSIIDEKQRNSILEKVQINNCSKPRHVLCRTKTMLGFNSPQICYTKPSTLGLPIMISNHLTYELCLSVCKTLKTNLAVINMNKCYCFDATRSQILDPKRNHAKYETQDCGDPCPVVDNYANANDDMKETISKYKNHLIDIFKGEIAQYTLPWQARLGFFLLDTNASNTGPKFEPYQSISLYMKDAPSLVSNVDVNLSSINEFQMINPNDDNSLSIKDDSCLLWTRSIIDEKQRNSILEKVQINNCSKPRHVLCRTKTMLGFNSPQICYTKPSTLGLPIMISNHLTYELCLSVCKTLKTNLAVINMNKCYCFDATRSQILDPKRNHAKYETKDCGDPCPGNQNEQCGNTDTIVVLYVAESLSSWRYDGLYKYTRSYPNFVYDGCIHLNSVNQSIIYQFNLNHINDIQPRHCLELCKKYRQQYALLNSNKCLCTNILMRKKQDDRFSPPDFNCTQECQDASNTETKFGPFQSISLYMKDVPSLVSNVDVNLSSINEFQMINPNDDNNLSIKDDSCLLWTRSIIDEKQRSSILEKIQINNCSKPRHVLCRTKTMLGFNSPQICYTKPSTIGLPIMISNHLTHELCLSVCQTLKTNLAVINMNKCYCFDATRSQILDPKRNHAKYETKDCGNRCPGIFNKQ</sequence>
<dbReference type="PANTHER" id="PTHR24269">
    <property type="entry name" value="KREMEN PROTEIN"/>
    <property type="match status" value="1"/>
</dbReference>
<dbReference type="InterPro" id="IPR002889">
    <property type="entry name" value="WSC_carb-bd"/>
</dbReference>
<keyword evidence="5" id="KW-0472">Membrane</keyword>
<dbReference type="Gene3D" id="3.10.100.10">
    <property type="entry name" value="Mannose-Binding Protein A, subunit A"/>
    <property type="match status" value="1"/>
</dbReference>
<dbReference type="PANTHER" id="PTHR24269:SF16">
    <property type="entry name" value="PROTEIN SLG1"/>
    <property type="match status" value="1"/>
</dbReference>
<evidence type="ECO:0000313" key="9">
    <source>
        <dbReference type="Proteomes" id="UP000663889"/>
    </source>
</evidence>
<dbReference type="Proteomes" id="UP000663889">
    <property type="component" value="Unassembled WGS sequence"/>
</dbReference>